<keyword evidence="2" id="KW-0472">Membrane</keyword>
<dbReference type="InterPro" id="IPR016149">
    <property type="entry name" value="Casein_kin_II_reg-sub_N"/>
</dbReference>
<reference evidence="3" key="4">
    <citation type="submission" date="2019-03" db="UniProtKB">
        <authorList>
            <consortium name="EnsemblPlants"/>
        </authorList>
    </citation>
    <scope>IDENTIFICATION</scope>
</reference>
<evidence type="ECO:0000256" key="2">
    <source>
        <dbReference type="SAM" id="Phobius"/>
    </source>
</evidence>
<name>A0A453BG58_AEGTS</name>
<feature type="transmembrane region" description="Helical" evidence="2">
    <location>
        <begin position="32"/>
        <end position="51"/>
    </location>
</feature>
<dbReference type="SUPFAM" id="SSF57798">
    <property type="entry name" value="Casein kinase II beta subunit"/>
    <property type="match status" value="1"/>
</dbReference>
<dbReference type="Gene3D" id="1.10.1820.10">
    <property type="entry name" value="protein kinase ck2 holoenzyme, chain C, domain 1"/>
    <property type="match status" value="1"/>
</dbReference>
<dbReference type="Gramene" id="AET2Gv20492200.9">
    <property type="protein sequence ID" value="AET2Gv20492200.9"/>
    <property type="gene ID" value="AET2Gv20492200"/>
</dbReference>
<evidence type="ECO:0000313" key="3">
    <source>
        <dbReference type="EnsemblPlants" id="AET2Gv20492200.8"/>
    </source>
</evidence>
<evidence type="ECO:0000256" key="1">
    <source>
        <dbReference type="ARBA" id="ARBA00006941"/>
    </source>
</evidence>
<dbReference type="Proteomes" id="UP000015105">
    <property type="component" value="Chromosome 2D"/>
</dbReference>
<dbReference type="EnsemblPlants" id="AET2Gv20492200.9">
    <property type="protein sequence ID" value="AET2Gv20492200.9"/>
    <property type="gene ID" value="AET2Gv20492200"/>
</dbReference>
<evidence type="ECO:0000313" key="4">
    <source>
        <dbReference type="Proteomes" id="UP000015105"/>
    </source>
</evidence>
<dbReference type="EnsemblPlants" id="AET2Gv20492200.8">
    <property type="protein sequence ID" value="AET2Gv20492200.8"/>
    <property type="gene ID" value="AET2Gv20492200"/>
</dbReference>
<dbReference type="Pfam" id="PF01214">
    <property type="entry name" value="CK_II_beta"/>
    <property type="match status" value="1"/>
</dbReference>
<keyword evidence="2" id="KW-1133">Transmembrane helix</keyword>
<organism evidence="3 4">
    <name type="scientific">Aegilops tauschii subsp. strangulata</name>
    <name type="common">Goatgrass</name>
    <dbReference type="NCBI Taxonomy" id="200361"/>
    <lineage>
        <taxon>Eukaryota</taxon>
        <taxon>Viridiplantae</taxon>
        <taxon>Streptophyta</taxon>
        <taxon>Embryophyta</taxon>
        <taxon>Tracheophyta</taxon>
        <taxon>Spermatophyta</taxon>
        <taxon>Magnoliopsida</taxon>
        <taxon>Liliopsida</taxon>
        <taxon>Poales</taxon>
        <taxon>Poaceae</taxon>
        <taxon>BOP clade</taxon>
        <taxon>Pooideae</taxon>
        <taxon>Triticodae</taxon>
        <taxon>Triticeae</taxon>
        <taxon>Triticinae</taxon>
        <taxon>Aegilops</taxon>
    </lineage>
</organism>
<dbReference type="AlphaFoldDB" id="A0A453BG58"/>
<reference evidence="3" key="3">
    <citation type="journal article" date="2017" name="Nature">
        <title>Genome sequence of the progenitor of the wheat D genome Aegilops tauschii.</title>
        <authorList>
            <person name="Luo M.C."/>
            <person name="Gu Y.Q."/>
            <person name="Puiu D."/>
            <person name="Wang H."/>
            <person name="Twardziok S.O."/>
            <person name="Deal K.R."/>
            <person name="Huo N."/>
            <person name="Zhu T."/>
            <person name="Wang L."/>
            <person name="Wang Y."/>
            <person name="McGuire P.E."/>
            <person name="Liu S."/>
            <person name="Long H."/>
            <person name="Ramasamy R.K."/>
            <person name="Rodriguez J.C."/>
            <person name="Van S.L."/>
            <person name="Yuan L."/>
            <person name="Wang Z."/>
            <person name="Xia Z."/>
            <person name="Xiao L."/>
            <person name="Anderson O.D."/>
            <person name="Ouyang S."/>
            <person name="Liang Y."/>
            <person name="Zimin A.V."/>
            <person name="Pertea G."/>
            <person name="Qi P."/>
            <person name="Bennetzen J.L."/>
            <person name="Dai X."/>
            <person name="Dawson M.W."/>
            <person name="Muller H.G."/>
            <person name="Kugler K."/>
            <person name="Rivarola-Duarte L."/>
            <person name="Spannagl M."/>
            <person name="Mayer K.F.X."/>
            <person name="Lu F.H."/>
            <person name="Bevan M.W."/>
            <person name="Leroy P."/>
            <person name="Li P."/>
            <person name="You F.M."/>
            <person name="Sun Q."/>
            <person name="Liu Z."/>
            <person name="Lyons E."/>
            <person name="Wicker T."/>
            <person name="Salzberg S.L."/>
            <person name="Devos K.M."/>
            <person name="Dvorak J."/>
        </authorList>
    </citation>
    <scope>NUCLEOTIDE SEQUENCE [LARGE SCALE GENOMIC DNA]</scope>
    <source>
        <strain evidence="3">cv. AL8/78</strain>
    </source>
</reference>
<dbReference type="GO" id="GO:0005956">
    <property type="term" value="C:protein kinase CK2 complex"/>
    <property type="evidence" value="ECO:0007669"/>
    <property type="project" value="InterPro"/>
</dbReference>
<accession>A0A453BG58</accession>
<sequence>MLCLFDPHKLMPRLSGCVSTYTGGVFADDQNVLIVASAWMLYGLIHARYILTTKGLSQICRSCRHCCCCRWNRKKPSWLLHI</sequence>
<keyword evidence="2" id="KW-0812">Transmembrane</keyword>
<protein>
    <submittedName>
        <fullName evidence="3">Uncharacterized protein</fullName>
    </submittedName>
</protein>
<dbReference type="GO" id="GO:0019887">
    <property type="term" value="F:protein kinase regulator activity"/>
    <property type="evidence" value="ECO:0007669"/>
    <property type="project" value="InterPro"/>
</dbReference>
<dbReference type="InterPro" id="IPR035991">
    <property type="entry name" value="Casein_kinase_II_beta-like"/>
</dbReference>
<dbReference type="Gramene" id="AET2Gv20492200.8">
    <property type="protein sequence ID" value="AET2Gv20492200.8"/>
    <property type="gene ID" value="AET2Gv20492200"/>
</dbReference>
<proteinExistence type="inferred from homology"/>
<reference evidence="4" key="2">
    <citation type="journal article" date="2017" name="Nat. Plants">
        <title>The Aegilops tauschii genome reveals multiple impacts of transposons.</title>
        <authorList>
            <person name="Zhao G."/>
            <person name="Zou C."/>
            <person name="Li K."/>
            <person name="Wang K."/>
            <person name="Li T."/>
            <person name="Gao L."/>
            <person name="Zhang X."/>
            <person name="Wang H."/>
            <person name="Yang Z."/>
            <person name="Liu X."/>
            <person name="Jiang W."/>
            <person name="Mao L."/>
            <person name="Kong X."/>
            <person name="Jiao Y."/>
            <person name="Jia J."/>
        </authorList>
    </citation>
    <scope>NUCLEOTIDE SEQUENCE [LARGE SCALE GENOMIC DNA]</scope>
    <source>
        <strain evidence="4">cv. AL8/78</strain>
    </source>
</reference>
<keyword evidence="4" id="KW-1185">Reference proteome</keyword>
<reference evidence="4" key="1">
    <citation type="journal article" date="2014" name="Science">
        <title>Ancient hybridizations among the ancestral genomes of bread wheat.</title>
        <authorList>
            <consortium name="International Wheat Genome Sequencing Consortium,"/>
            <person name="Marcussen T."/>
            <person name="Sandve S.R."/>
            <person name="Heier L."/>
            <person name="Spannagl M."/>
            <person name="Pfeifer M."/>
            <person name="Jakobsen K.S."/>
            <person name="Wulff B.B."/>
            <person name="Steuernagel B."/>
            <person name="Mayer K.F."/>
            <person name="Olsen O.A."/>
        </authorList>
    </citation>
    <scope>NUCLEOTIDE SEQUENCE [LARGE SCALE GENOMIC DNA]</scope>
    <source>
        <strain evidence="4">cv. AL8/78</strain>
    </source>
</reference>
<dbReference type="InterPro" id="IPR000704">
    <property type="entry name" value="Casein_kinase_II_reg-sub"/>
</dbReference>
<comment type="similarity">
    <text evidence="1">Belongs to the casein kinase 2 subunit beta family.</text>
</comment>
<reference evidence="3" key="5">
    <citation type="journal article" date="2021" name="G3 (Bethesda)">
        <title>Aegilops tauschii genome assembly Aet v5.0 features greater sequence contiguity and improved annotation.</title>
        <authorList>
            <person name="Wang L."/>
            <person name="Zhu T."/>
            <person name="Rodriguez J.C."/>
            <person name="Deal K.R."/>
            <person name="Dubcovsky J."/>
            <person name="McGuire P.E."/>
            <person name="Lux T."/>
            <person name="Spannagl M."/>
            <person name="Mayer K.F.X."/>
            <person name="Baldrich P."/>
            <person name="Meyers B.C."/>
            <person name="Huo N."/>
            <person name="Gu Y.Q."/>
            <person name="Zhou H."/>
            <person name="Devos K.M."/>
            <person name="Bennetzen J.L."/>
            <person name="Unver T."/>
            <person name="Budak H."/>
            <person name="Gulick P.J."/>
            <person name="Galiba G."/>
            <person name="Kalapos B."/>
            <person name="Nelson D.R."/>
            <person name="Li P."/>
            <person name="You F.M."/>
            <person name="Luo M.C."/>
            <person name="Dvorak J."/>
        </authorList>
    </citation>
    <scope>NUCLEOTIDE SEQUENCE [LARGE SCALE GENOMIC DNA]</scope>
    <source>
        <strain evidence="3">cv. AL8/78</strain>
    </source>
</reference>